<evidence type="ECO:0000256" key="2">
    <source>
        <dbReference type="ARBA" id="ARBA00022676"/>
    </source>
</evidence>
<dbReference type="KEGG" id="tcl:Tchl_1687"/>
<name>A0A1H5WU53_9RHOO</name>
<organism evidence="4 5">
    <name type="scientific">Thauera chlorobenzoica</name>
    <dbReference type="NCBI Taxonomy" id="96773"/>
    <lineage>
        <taxon>Bacteria</taxon>
        <taxon>Pseudomonadati</taxon>
        <taxon>Pseudomonadota</taxon>
        <taxon>Betaproteobacteria</taxon>
        <taxon>Rhodocyclales</taxon>
        <taxon>Zoogloeaceae</taxon>
        <taxon>Thauera</taxon>
    </lineage>
</organism>
<evidence type="ECO:0000256" key="1">
    <source>
        <dbReference type="ARBA" id="ARBA00006739"/>
    </source>
</evidence>
<dbReference type="Proteomes" id="UP000185739">
    <property type="component" value="Chromosome"/>
</dbReference>
<keyword evidence="3 4" id="KW-0808">Transferase</keyword>
<dbReference type="InterPro" id="IPR029044">
    <property type="entry name" value="Nucleotide-diphossugar_trans"/>
</dbReference>
<dbReference type="Gene3D" id="3.90.550.10">
    <property type="entry name" value="Spore Coat Polysaccharide Biosynthesis Protein SpsA, Chain A"/>
    <property type="match status" value="1"/>
</dbReference>
<dbReference type="STRING" id="96773.Tchl_1687"/>
<dbReference type="EMBL" id="CP018839">
    <property type="protein sequence ID" value="APR04545.1"/>
    <property type="molecule type" value="Genomic_DNA"/>
</dbReference>
<dbReference type="PANTHER" id="PTHR43630">
    <property type="entry name" value="POLY-BETA-1,6-N-ACETYL-D-GLUCOSAMINE SYNTHASE"/>
    <property type="match status" value="1"/>
</dbReference>
<keyword evidence="2" id="KW-0328">Glycosyltransferase</keyword>
<protein>
    <submittedName>
        <fullName evidence="4">Glycosyltransferase, family 2</fullName>
    </submittedName>
</protein>
<keyword evidence="5" id="KW-1185">Reference proteome</keyword>
<sequence>MRLKADDLSSPRPAPAPDAAAVPAPLAAASAAPRRRRYLPVRAKFSLALAAALAWGILSYGIATPWIAALALHIGSGAAHLVIFGIALLPGFMNAFMVSSLLLDHRPAFKHRPATLPALTILVAAYNEQDSIEDTLESIALQAYPGELGVVVINDGSTDGTAAILERLRPRYPWLRVIHLARNAGKSAALNAGLRTVDTPYVITVDGDSYLFRHALENLVLRLLGDPAHTAAVAGAVMVRNSRANLVTKIQEWDYFHGIAAVKRIQSLYQGTLVAQGAFSIYRSDALRQVGGWRPVVGEDIVLTWALLEAGYRVGYCENACLFTNAPATWRQFIRQRQRWSRGLIEAFKSHWRLLFKPRLSSLFVWWNATFPYLDLVYTFVFLPGIVLALFGHYYIAGPMTLIVLPLAMLVNYVMFRVQVRMFQEQGLKVRKNVAGFVLYALFYSLVLQPACVIGYLKEVVLRSKNWGTK</sequence>
<dbReference type="CDD" id="cd06423">
    <property type="entry name" value="CESA_like"/>
    <property type="match status" value="1"/>
</dbReference>
<comment type="similarity">
    <text evidence="1">Belongs to the glycosyltransferase 2 family.</text>
</comment>
<gene>
    <name evidence="4" type="ORF">Tchl_1687</name>
</gene>
<dbReference type="SUPFAM" id="SSF53448">
    <property type="entry name" value="Nucleotide-diphospho-sugar transferases"/>
    <property type="match status" value="1"/>
</dbReference>
<evidence type="ECO:0000313" key="4">
    <source>
        <dbReference type="EMBL" id="APR04545.1"/>
    </source>
</evidence>
<evidence type="ECO:0000256" key="3">
    <source>
        <dbReference type="ARBA" id="ARBA00022679"/>
    </source>
</evidence>
<dbReference type="InterPro" id="IPR001173">
    <property type="entry name" value="Glyco_trans_2-like"/>
</dbReference>
<proteinExistence type="inferred from homology"/>
<accession>A0A1H5WU53</accession>
<dbReference type="Pfam" id="PF00535">
    <property type="entry name" value="Glycos_transf_2"/>
    <property type="match status" value="1"/>
</dbReference>
<dbReference type="PANTHER" id="PTHR43630:SF1">
    <property type="entry name" value="POLY-BETA-1,6-N-ACETYL-D-GLUCOSAMINE SYNTHASE"/>
    <property type="match status" value="1"/>
</dbReference>
<reference evidence="4 5" key="1">
    <citation type="submission" date="2016-12" db="EMBL/GenBank/DDBJ databases">
        <title>Complete genome sequence of Thauera chlorobenzoica, a Betaproteobacterium degrading haloaromatics anaerobically to CO2 and halides.</title>
        <authorList>
            <person name="Goris T."/>
            <person name="Mergelsberg M."/>
            <person name="Boll M."/>
        </authorList>
    </citation>
    <scope>NUCLEOTIDE SEQUENCE [LARGE SCALE GENOMIC DNA]</scope>
    <source>
        <strain evidence="4 5">3CB1</strain>
    </source>
</reference>
<dbReference type="OrthoDB" id="9766299at2"/>
<evidence type="ECO:0000313" key="5">
    <source>
        <dbReference type="Proteomes" id="UP000185739"/>
    </source>
</evidence>
<dbReference type="GO" id="GO:0016757">
    <property type="term" value="F:glycosyltransferase activity"/>
    <property type="evidence" value="ECO:0007669"/>
    <property type="project" value="UniProtKB-KW"/>
</dbReference>
<dbReference type="AlphaFoldDB" id="A0A1H5WU53"/>